<gene>
    <name evidence="4" type="ORF">DM01DRAFT_1096750</name>
</gene>
<protein>
    <recommendedName>
        <fullName evidence="3">CCHC-type domain-containing protein</fullName>
    </recommendedName>
</protein>
<name>A0A1X2GCG1_9FUNG</name>
<keyword evidence="1" id="KW-0863">Zinc-finger</keyword>
<comment type="caution">
    <text evidence="4">The sequence shown here is derived from an EMBL/GenBank/DDBJ whole genome shotgun (WGS) entry which is preliminary data.</text>
</comment>
<evidence type="ECO:0000256" key="2">
    <source>
        <dbReference type="SAM" id="MobiDB-lite"/>
    </source>
</evidence>
<dbReference type="AlphaFoldDB" id="A0A1X2GCG1"/>
<feature type="compositionally biased region" description="Low complexity" evidence="2">
    <location>
        <begin position="250"/>
        <end position="259"/>
    </location>
</feature>
<accession>A0A1X2GCG1</accession>
<feature type="compositionally biased region" description="Basic residues" evidence="2">
    <location>
        <begin position="62"/>
        <end position="80"/>
    </location>
</feature>
<feature type="compositionally biased region" description="Basic residues" evidence="2">
    <location>
        <begin position="132"/>
        <end position="141"/>
    </location>
</feature>
<evidence type="ECO:0000313" key="5">
    <source>
        <dbReference type="Proteomes" id="UP000242146"/>
    </source>
</evidence>
<feature type="compositionally biased region" description="Basic and acidic residues" evidence="2">
    <location>
        <begin position="101"/>
        <end position="130"/>
    </location>
</feature>
<dbReference type="OrthoDB" id="7608935at2759"/>
<dbReference type="PROSITE" id="PS50158">
    <property type="entry name" value="ZF_CCHC"/>
    <property type="match status" value="1"/>
</dbReference>
<feature type="domain" description="CCHC-type" evidence="3">
    <location>
        <begin position="24"/>
        <end position="38"/>
    </location>
</feature>
<evidence type="ECO:0000259" key="3">
    <source>
        <dbReference type="PROSITE" id="PS50158"/>
    </source>
</evidence>
<keyword evidence="5" id="KW-1185">Reference proteome</keyword>
<feature type="region of interest" description="Disordered" evidence="2">
    <location>
        <begin position="58"/>
        <end position="269"/>
    </location>
</feature>
<keyword evidence="1" id="KW-0479">Metal-binding</keyword>
<feature type="compositionally biased region" description="Basic residues" evidence="2">
    <location>
        <begin position="200"/>
        <end position="217"/>
    </location>
</feature>
<dbReference type="GO" id="GO:0003676">
    <property type="term" value="F:nucleic acid binding"/>
    <property type="evidence" value="ECO:0007669"/>
    <property type="project" value="InterPro"/>
</dbReference>
<dbReference type="EMBL" id="MCGT01000023">
    <property type="protein sequence ID" value="ORX50576.1"/>
    <property type="molecule type" value="Genomic_DNA"/>
</dbReference>
<reference evidence="4 5" key="1">
    <citation type="submission" date="2016-07" db="EMBL/GenBank/DDBJ databases">
        <title>Pervasive Adenine N6-methylation of Active Genes in Fungi.</title>
        <authorList>
            <consortium name="DOE Joint Genome Institute"/>
            <person name="Mondo S.J."/>
            <person name="Dannebaum R.O."/>
            <person name="Kuo R.C."/>
            <person name="Labutti K."/>
            <person name="Haridas S."/>
            <person name="Kuo A."/>
            <person name="Salamov A."/>
            <person name="Ahrendt S.R."/>
            <person name="Lipzen A."/>
            <person name="Sullivan W."/>
            <person name="Andreopoulos W.B."/>
            <person name="Clum A."/>
            <person name="Lindquist E."/>
            <person name="Daum C."/>
            <person name="Ramamoorthy G.K."/>
            <person name="Gryganskyi A."/>
            <person name="Culley D."/>
            <person name="Magnuson J.K."/>
            <person name="James T.Y."/>
            <person name="O'Malley M.A."/>
            <person name="Stajich J.E."/>
            <person name="Spatafora J.W."/>
            <person name="Visel A."/>
            <person name="Grigoriev I.V."/>
        </authorList>
    </citation>
    <scope>NUCLEOTIDE SEQUENCE [LARGE SCALE GENOMIC DNA]</scope>
    <source>
        <strain evidence="4 5">NRRL 3301</strain>
    </source>
</reference>
<dbReference type="SUPFAM" id="SSF57756">
    <property type="entry name" value="Retrovirus zinc finger-like domains"/>
    <property type="match status" value="1"/>
</dbReference>
<dbReference type="Pfam" id="PF00098">
    <property type="entry name" value="zf-CCHC"/>
    <property type="match status" value="1"/>
</dbReference>
<dbReference type="GO" id="GO:0008270">
    <property type="term" value="F:zinc ion binding"/>
    <property type="evidence" value="ECO:0007669"/>
    <property type="project" value="UniProtKB-KW"/>
</dbReference>
<organism evidence="4 5">
    <name type="scientific">Hesseltinella vesiculosa</name>
    <dbReference type="NCBI Taxonomy" id="101127"/>
    <lineage>
        <taxon>Eukaryota</taxon>
        <taxon>Fungi</taxon>
        <taxon>Fungi incertae sedis</taxon>
        <taxon>Mucoromycota</taxon>
        <taxon>Mucoromycotina</taxon>
        <taxon>Mucoromycetes</taxon>
        <taxon>Mucorales</taxon>
        <taxon>Cunninghamellaceae</taxon>
        <taxon>Hesseltinella</taxon>
    </lineage>
</organism>
<keyword evidence="1" id="KW-0862">Zinc</keyword>
<evidence type="ECO:0000313" key="4">
    <source>
        <dbReference type="EMBL" id="ORX50576.1"/>
    </source>
</evidence>
<dbReference type="InterPro" id="IPR001878">
    <property type="entry name" value="Znf_CCHC"/>
</dbReference>
<proteinExistence type="predicted"/>
<dbReference type="Proteomes" id="UP000242146">
    <property type="component" value="Unassembled WGS sequence"/>
</dbReference>
<evidence type="ECO:0000256" key="1">
    <source>
        <dbReference type="PROSITE-ProRule" id="PRU00047"/>
    </source>
</evidence>
<dbReference type="InterPro" id="IPR036875">
    <property type="entry name" value="Znf_CCHC_sf"/>
</dbReference>
<dbReference type="Gene3D" id="4.10.60.10">
    <property type="entry name" value="Zinc finger, CCHC-type"/>
    <property type="match status" value="1"/>
</dbReference>
<sequence length="377" mass="41168">MEVFSLYVSNGEGVPMSRHAPRYCYNCSNEGHFGDDCPTLPGHLQASPTSFRAALMSNTGKPIKRSRSPTPPRPHKHGRRSYPSDSEDSFGRDRLHRRHRSESEDSVPHRRHSLRLDEKARTHDDADSNAKPKGKKNKKGKNASERLPSTTDKGKDPAARQATIPDVPVPPAHSLASTSSQPGSHPAASAPGRHGMGTKQTKKRSASRKRQKAKKKMAGLVNEGATRQMGLHPPLPLDQAHHPTHPPPVISVRPNNPSSSVPPPSLLQHALSGQNNWKALQQPSASAPAPAYPPPLYYRPHSAATHPPPPITMPRLLSIIGPTCRPTNSSHPRPSLVRPHPLNLPLRPLPRHSWAKLGTVTTHTANRNIFSPSTSME</sequence>